<protein>
    <recommendedName>
        <fullName evidence="3">Flagellar operon protein</fullName>
    </recommendedName>
</protein>
<evidence type="ECO:0008006" key="3">
    <source>
        <dbReference type="Google" id="ProtNLM"/>
    </source>
</evidence>
<name>A0ABZ3J3C5_SPOA4</name>
<dbReference type="InterPro" id="IPR013367">
    <property type="entry name" value="Flagellar_put"/>
</dbReference>
<dbReference type="Pfam" id="PF12611">
    <property type="entry name" value="Flagellar_put"/>
    <property type="match status" value="1"/>
</dbReference>
<dbReference type="Proteomes" id="UP000216052">
    <property type="component" value="Chromosome"/>
</dbReference>
<sequence length="134" mass="14422">MADNRIYHAYQTAAPIISPISPSSAKPNTSAIKQATTGLSFDQLLGQEITGVKFSQHALQRLESRKIKLDSTHLNKLSQAVEQAAQKGAQESLILMNDSLAFVVSIKNKTVITALDGASIKENVFTNIDSAVIV</sequence>
<gene>
    <name evidence="1" type="ORF">SPACI_026240</name>
</gene>
<dbReference type="RefSeq" id="WP_093791747.1">
    <property type="nucleotide sequence ID" value="NZ_CP155571.1"/>
</dbReference>
<dbReference type="EMBL" id="CP155571">
    <property type="protein sequence ID" value="XFO72571.1"/>
    <property type="molecule type" value="Genomic_DNA"/>
</dbReference>
<evidence type="ECO:0000313" key="1">
    <source>
        <dbReference type="EMBL" id="XFO72571.1"/>
    </source>
</evidence>
<organism evidence="1 2">
    <name type="scientific">Sporomusa acidovorans (strain ATCC 49682 / DSM 3132 / Mol)</name>
    <dbReference type="NCBI Taxonomy" id="1123286"/>
    <lineage>
        <taxon>Bacteria</taxon>
        <taxon>Bacillati</taxon>
        <taxon>Bacillota</taxon>
        <taxon>Negativicutes</taxon>
        <taxon>Selenomonadales</taxon>
        <taxon>Sporomusaceae</taxon>
        <taxon>Sporomusa</taxon>
    </lineage>
</organism>
<accession>A0ABZ3J3C5</accession>
<evidence type="ECO:0000313" key="2">
    <source>
        <dbReference type="Proteomes" id="UP000216052"/>
    </source>
</evidence>
<proteinExistence type="predicted"/>
<reference evidence="1" key="1">
    <citation type="submission" date="2024-05" db="EMBL/GenBank/DDBJ databases">
        <title>Isolation and characterization of Sporomusa carbonis sp. nov., a carboxydotrophic hydrogenogen in the genus of Sporomusa isolated from a charcoal burning pile.</title>
        <authorList>
            <person name="Boeer T."/>
            <person name="Rosenbaum F."/>
            <person name="Eysell L."/>
            <person name="Mueller V."/>
            <person name="Daniel R."/>
            <person name="Poehlein A."/>
        </authorList>
    </citation>
    <scope>NUCLEOTIDE SEQUENCE [LARGE SCALE GENOMIC DNA]</scope>
    <source>
        <strain evidence="1">DSM 3132</strain>
    </source>
</reference>
<keyword evidence="2" id="KW-1185">Reference proteome</keyword>
<dbReference type="NCBIfam" id="TIGR02530">
    <property type="entry name" value="flg_new"/>
    <property type="match status" value="1"/>
</dbReference>